<dbReference type="AlphaFoldDB" id="A0A843TTZ8"/>
<accession>A0A843TTZ8</accession>
<dbReference type="GO" id="GO:0009733">
    <property type="term" value="P:response to auxin"/>
    <property type="evidence" value="ECO:0007669"/>
    <property type="project" value="InterPro"/>
</dbReference>
<dbReference type="PANTHER" id="PTHR35296">
    <property type="entry name" value="EXPRESSED PROTEIN"/>
    <property type="match status" value="1"/>
</dbReference>
<dbReference type="OrthoDB" id="1924524at2759"/>
<dbReference type="InterPro" id="IPR003676">
    <property type="entry name" value="SAUR_fam"/>
</dbReference>
<comment type="caution">
    <text evidence="2">The sequence shown here is derived from an EMBL/GenBank/DDBJ whole genome shotgun (WGS) entry which is preliminary data.</text>
</comment>
<evidence type="ECO:0000313" key="3">
    <source>
        <dbReference type="Proteomes" id="UP000652761"/>
    </source>
</evidence>
<dbReference type="Pfam" id="PF02519">
    <property type="entry name" value="Auxin_inducible"/>
    <property type="match status" value="1"/>
</dbReference>
<sequence>MKKMNAILKKCRSLSRLGRSHSYGSLRSKSTRGADELWGGAAAAGEEDHPVVVFVGSSRRPYQLSSKYLHHPVLSALVEKSELGAGDGSGGGAAGISVRCEVVLFDHLLWMLDNANLEPAAEDPMELATSEIFSLVK</sequence>
<dbReference type="PANTHER" id="PTHR35296:SF8">
    <property type="entry name" value="SMALL AUXIN-UP RNA-RELATED"/>
    <property type="match status" value="1"/>
</dbReference>
<gene>
    <name evidence="2" type="ORF">Taro_007006</name>
</gene>
<reference evidence="2" key="1">
    <citation type="submission" date="2017-07" db="EMBL/GenBank/DDBJ databases">
        <title>Taro Niue Genome Assembly and Annotation.</title>
        <authorList>
            <person name="Atibalentja N."/>
            <person name="Keating K."/>
            <person name="Fields C.J."/>
        </authorList>
    </citation>
    <scope>NUCLEOTIDE SEQUENCE</scope>
    <source>
        <strain evidence="2">Niue_2</strain>
        <tissue evidence="2">Leaf</tissue>
    </source>
</reference>
<keyword evidence="3" id="KW-1185">Reference proteome</keyword>
<evidence type="ECO:0000256" key="1">
    <source>
        <dbReference type="ARBA" id="ARBA00006974"/>
    </source>
</evidence>
<proteinExistence type="inferred from homology"/>
<comment type="similarity">
    <text evidence="1">Belongs to the ARG7 family.</text>
</comment>
<name>A0A843TTZ8_COLES</name>
<organism evidence="2 3">
    <name type="scientific">Colocasia esculenta</name>
    <name type="common">Wild taro</name>
    <name type="synonym">Arum esculentum</name>
    <dbReference type="NCBI Taxonomy" id="4460"/>
    <lineage>
        <taxon>Eukaryota</taxon>
        <taxon>Viridiplantae</taxon>
        <taxon>Streptophyta</taxon>
        <taxon>Embryophyta</taxon>
        <taxon>Tracheophyta</taxon>
        <taxon>Spermatophyta</taxon>
        <taxon>Magnoliopsida</taxon>
        <taxon>Liliopsida</taxon>
        <taxon>Araceae</taxon>
        <taxon>Aroideae</taxon>
        <taxon>Colocasieae</taxon>
        <taxon>Colocasia</taxon>
    </lineage>
</organism>
<protein>
    <submittedName>
        <fullName evidence="2">Uncharacterized protein</fullName>
    </submittedName>
</protein>
<dbReference type="Proteomes" id="UP000652761">
    <property type="component" value="Unassembled WGS sequence"/>
</dbReference>
<evidence type="ECO:0000313" key="2">
    <source>
        <dbReference type="EMBL" id="MQL74651.1"/>
    </source>
</evidence>
<dbReference type="EMBL" id="NMUH01000217">
    <property type="protein sequence ID" value="MQL74651.1"/>
    <property type="molecule type" value="Genomic_DNA"/>
</dbReference>